<reference evidence="6" key="1">
    <citation type="submission" date="2012-12" db="EMBL/GenBank/DDBJ databases">
        <authorList>
            <person name="Hellsten U."/>
            <person name="Grimwood J."/>
            <person name="Chapman J.A."/>
            <person name="Shapiro H."/>
            <person name="Aerts A."/>
            <person name="Otillar R.P."/>
            <person name="Terry A.Y."/>
            <person name="Boore J.L."/>
            <person name="Simakov O."/>
            <person name="Marletaz F."/>
            <person name="Cho S.-J."/>
            <person name="Edsinger-Gonzales E."/>
            <person name="Havlak P."/>
            <person name="Kuo D.-H."/>
            <person name="Larsson T."/>
            <person name="Lv J."/>
            <person name="Arendt D."/>
            <person name="Savage R."/>
            <person name="Osoegawa K."/>
            <person name="de Jong P."/>
            <person name="Lindberg D.R."/>
            <person name="Seaver E.C."/>
            <person name="Weisblat D.A."/>
            <person name="Putnam N.H."/>
            <person name="Grigoriev I.V."/>
            <person name="Rokhsar D.S."/>
        </authorList>
    </citation>
    <scope>NUCLEOTIDE SEQUENCE</scope>
    <source>
        <strain evidence="6">I ESC-2004</strain>
    </source>
</reference>
<dbReference type="PROSITE" id="PS50097">
    <property type="entry name" value="BTB"/>
    <property type="match status" value="1"/>
</dbReference>
<dbReference type="STRING" id="283909.R7V3T1"/>
<dbReference type="OMA" id="KVDEENW"/>
<feature type="non-terminal residue" evidence="4">
    <location>
        <position position="132"/>
    </location>
</feature>
<dbReference type="PANTHER" id="PTHR24412:SF489">
    <property type="entry name" value="RING FINGER DOMAIN AND KELCH REPEAT-CONTAINING PROTEIN DDB_G0271372"/>
    <property type="match status" value="1"/>
</dbReference>
<accession>R7V3T1</accession>
<keyword evidence="1" id="KW-0880">Kelch repeat</keyword>
<dbReference type="SMART" id="SM00225">
    <property type="entry name" value="BTB"/>
    <property type="match status" value="1"/>
</dbReference>
<proteinExistence type="predicted"/>
<evidence type="ECO:0000259" key="3">
    <source>
        <dbReference type="PROSITE" id="PS50097"/>
    </source>
</evidence>
<dbReference type="SUPFAM" id="SSF54695">
    <property type="entry name" value="POZ domain"/>
    <property type="match status" value="1"/>
</dbReference>
<sequence length="132" mass="14797">MRQAEQLVDVHLVFDGTRVPCHKVILAGTCEYFNRMFLTKMSESAATEVSMKGISSTTGPLIIDYLYSKKTEITVDNAQGLLEASGILMLDKLKQNVEKFLLGEIEVVNCVPLLNLGRLYELKLLLEASRKF</sequence>
<evidence type="ECO:0000256" key="2">
    <source>
        <dbReference type="ARBA" id="ARBA00022737"/>
    </source>
</evidence>
<dbReference type="InterPro" id="IPR000210">
    <property type="entry name" value="BTB/POZ_dom"/>
</dbReference>
<evidence type="ECO:0000313" key="5">
    <source>
        <dbReference type="EnsemblMetazoa" id="CapteP39952"/>
    </source>
</evidence>
<protein>
    <recommendedName>
        <fullName evidence="3">BTB domain-containing protein</fullName>
    </recommendedName>
</protein>
<dbReference type="HOGENOM" id="CLU_004253_11_1_1"/>
<evidence type="ECO:0000313" key="6">
    <source>
        <dbReference type="Proteomes" id="UP000014760"/>
    </source>
</evidence>
<reference evidence="4 6" key="2">
    <citation type="journal article" date="2013" name="Nature">
        <title>Insights into bilaterian evolution from three spiralian genomes.</title>
        <authorList>
            <person name="Simakov O."/>
            <person name="Marletaz F."/>
            <person name="Cho S.J."/>
            <person name="Edsinger-Gonzales E."/>
            <person name="Havlak P."/>
            <person name="Hellsten U."/>
            <person name="Kuo D.H."/>
            <person name="Larsson T."/>
            <person name="Lv J."/>
            <person name="Arendt D."/>
            <person name="Savage R."/>
            <person name="Osoegawa K."/>
            <person name="de Jong P."/>
            <person name="Grimwood J."/>
            <person name="Chapman J.A."/>
            <person name="Shapiro H."/>
            <person name="Aerts A."/>
            <person name="Otillar R.P."/>
            <person name="Terry A.Y."/>
            <person name="Boore J.L."/>
            <person name="Grigoriev I.V."/>
            <person name="Lindberg D.R."/>
            <person name="Seaver E.C."/>
            <person name="Weisblat D.A."/>
            <person name="Putnam N.H."/>
            <person name="Rokhsar D.S."/>
        </authorList>
    </citation>
    <scope>NUCLEOTIDE SEQUENCE</scope>
    <source>
        <strain evidence="4 6">I ESC-2004</strain>
    </source>
</reference>
<organism evidence="4">
    <name type="scientific">Capitella teleta</name>
    <name type="common">Polychaete worm</name>
    <dbReference type="NCBI Taxonomy" id="283909"/>
    <lineage>
        <taxon>Eukaryota</taxon>
        <taxon>Metazoa</taxon>
        <taxon>Spiralia</taxon>
        <taxon>Lophotrochozoa</taxon>
        <taxon>Annelida</taxon>
        <taxon>Polychaeta</taxon>
        <taxon>Sedentaria</taxon>
        <taxon>Scolecida</taxon>
        <taxon>Capitellidae</taxon>
        <taxon>Capitella</taxon>
    </lineage>
</organism>
<dbReference type="EMBL" id="KB297459">
    <property type="protein sequence ID" value="ELU10470.1"/>
    <property type="molecule type" value="Genomic_DNA"/>
</dbReference>
<keyword evidence="2" id="KW-0677">Repeat</keyword>
<gene>
    <name evidence="4" type="ORF">CAPTEDRAFT_39952</name>
</gene>
<dbReference type="Proteomes" id="UP000014760">
    <property type="component" value="Unassembled WGS sequence"/>
</dbReference>
<dbReference type="EMBL" id="AMQN01020625">
    <property type="status" value="NOT_ANNOTATED_CDS"/>
    <property type="molecule type" value="Genomic_DNA"/>
</dbReference>
<dbReference type="AlphaFoldDB" id="R7V3T1"/>
<reference evidence="5" key="3">
    <citation type="submission" date="2015-06" db="UniProtKB">
        <authorList>
            <consortium name="EnsemblMetazoa"/>
        </authorList>
    </citation>
    <scope>IDENTIFICATION</scope>
</reference>
<feature type="domain" description="BTB" evidence="3">
    <location>
        <begin position="8"/>
        <end position="75"/>
    </location>
</feature>
<dbReference type="EnsemblMetazoa" id="CapteT39952">
    <property type="protein sequence ID" value="CapteP39952"/>
    <property type="gene ID" value="CapteG39952"/>
</dbReference>
<dbReference type="Pfam" id="PF00651">
    <property type="entry name" value="BTB"/>
    <property type="match status" value="1"/>
</dbReference>
<name>R7V3T1_CAPTE</name>
<dbReference type="OrthoDB" id="19132at2759"/>
<evidence type="ECO:0000256" key="1">
    <source>
        <dbReference type="ARBA" id="ARBA00022441"/>
    </source>
</evidence>
<dbReference type="Gene3D" id="3.30.710.10">
    <property type="entry name" value="Potassium Channel Kv1.1, Chain A"/>
    <property type="match status" value="1"/>
</dbReference>
<keyword evidence="6" id="KW-1185">Reference proteome</keyword>
<dbReference type="PANTHER" id="PTHR24412">
    <property type="entry name" value="KELCH PROTEIN"/>
    <property type="match status" value="1"/>
</dbReference>
<evidence type="ECO:0000313" key="4">
    <source>
        <dbReference type="EMBL" id="ELU10470.1"/>
    </source>
</evidence>
<dbReference type="InterPro" id="IPR011333">
    <property type="entry name" value="SKP1/BTB/POZ_sf"/>
</dbReference>